<keyword evidence="3" id="KW-1133">Transmembrane helix</keyword>
<feature type="transmembrane region" description="Helical" evidence="3">
    <location>
        <begin position="52"/>
        <end position="69"/>
    </location>
</feature>
<evidence type="ECO:0000256" key="1">
    <source>
        <dbReference type="SAM" id="Coils"/>
    </source>
</evidence>
<feature type="compositionally biased region" description="Basic residues" evidence="2">
    <location>
        <begin position="1"/>
        <end position="11"/>
    </location>
</feature>
<dbReference type="PANTHER" id="PTHR21734">
    <property type="entry name" value="INHIBITOR OF NUCLEAR FACTOR KAPPA-B KINASE-INTERACTING PROTEIN"/>
    <property type="match status" value="1"/>
</dbReference>
<feature type="compositionally biased region" description="Basic and acidic residues" evidence="2">
    <location>
        <begin position="17"/>
        <end position="30"/>
    </location>
</feature>
<protein>
    <recommendedName>
        <fullName evidence="6">Inhibitor of nuclear factor kappa-B kinase-interacting protein</fullName>
    </recommendedName>
</protein>
<keyword evidence="3" id="KW-0812">Transmembrane</keyword>
<name>A0A8B9Q637_APTOW</name>
<feature type="region of interest" description="Disordered" evidence="2">
    <location>
        <begin position="1"/>
        <end position="46"/>
    </location>
</feature>
<reference evidence="4" key="1">
    <citation type="submission" date="2025-08" db="UniProtKB">
        <authorList>
            <consortium name="Ensembl"/>
        </authorList>
    </citation>
    <scope>IDENTIFICATION</scope>
</reference>
<proteinExistence type="predicted"/>
<keyword evidence="5" id="KW-1185">Reference proteome</keyword>
<feature type="coiled-coil region" evidence="1">
    <location>
        <begin position="304"/>
        <end position="355"/>
    </location>
</feature>
<reference evidence="4" key="2">
    <citation type="submission" date="2025-09" db="UniProtKB">
        <authorList>
            <consortium name="Ensembl"/>
        </authorList>
    </citation>
    <scope>IDENTIFICATION</scope>
</reference>
<accession>A0A8B9Q637</accession>
<dbReference type="PANTHER" id="PTHR21734:SF10">
    <property type="entry name" value="INHIBITOR OF NUCLEAR FACTOR KAPPA-B KINASE-INTERACTING PROTEIN"/>
    <property type="match status" value="1"/>
</dbReference>
<organism evidence="4 5">
    <name type="scientific">Apteryx owenii</name>
    <name type="common">Little spotted kiwi</name>
    <dbReference type="NCBI Taxonomy" id="8824"/>
    <lineage>
        <taxon>Eukaryota</taxon>
        <taxon>Metazoa</taxon>
        <taxon>Chordata</taxon>
        <taxon>Craniata</taxon>
        <taxon>Vertebrata</taxon>
        <taxon>Euteleostomi</taxon>
        <taxon>Archelosauria</taxon>
        <taxon>Archosauria</taxon>
        <taxon>Dinosauria</taxon>
        <taxon>Saurischia</taxon>
        <taxon>Theropoda</taxon>
        <taxon>Coelurosauria</taxon>
        <taxon>Aves</taxon>
        <taxon>Palaeognathae</taxon>
        <taxon>Apterygiformes</taxon>
        <taxon>Apterygidae</taxon>
        <taxon>Apteryx</taxon>
    </lineage>
</organism>
<feature type="compositionally biased region" description="Polar residues" evidence="2">
    <location>
        <begin position="36"/>
        <end position="46"/>
    </location>
</feature>
<evidence type="ECO:0000313" key="4">
    <source>
        <dbReference type="Ensembl" id="ENSAOWP00000020936.1"/>
    </source>
</evidence>
<evidence type="ECO:0000313" key="5">
    <source>
        <dbReference type="Proteomes" id="UP000694424"/>
    </source>
</evidence>
<evidence type="ECO:0008006" key="6">
    <source>
        <dbReference type="Google" id="ProtNLM"/>
    </source>
</evidence>
<evidence type="ECO:0000256" key="2">
    <source>
        <dbReference type="SAM" id="MobiDB-lite"/>
    </source>
</evidence>
<evidence type="ECO:0000256" key="3">
    <source>
        <dbReference type="SAM" id="Phobius"/>
    </source>
</evidence>
<feature type="coiled-coil region" evidence="1">
    <location>
        <begin position="195"/>
        <end position="265"/>
    </location>
</feature>
<dbReference type="Proteomes" id="UP000694424">
    <property type="component" value="Unplaced"/>
</dbReference>
<dbReference type="InterPro" id="IPR024152">
    <property type="entry name" value="Inh_kappa-B_kinase-int"/>
</dbReference>
<keyword evidence="3" id="KW-0472">Membrane</keyword>
<dbReference type="Ensembl" id="ENSAOWT00000023722.1">
    <property type="protein sequence ID" value="ENSAOWP00000020936.1"/>
    <property type="gene ID" value="ENSAOWG00000014177.1"/>
</dbReference>
<keyword evidence="1" id="KW-0175">Coiled coil</keyword>
<dbReference type="AlphaFoldDB" id="A0A8B9Q637"/>
<sequence>MSEVKQRKKRGISSSKTNEESQKAKKDSNHGKLVNPRTSNNRSSPWIDSRTALSLTSLAICLVLTWFLFQQTSQFADMEKKYSFLQQEAGKFLDMENKVNLISEKCEKTWNLMEQLEDLQIISHVKQLQEDIYTMKTWSSSLIKKKEELQKNLTTLFHAVTSIEQNTASVAKNITLKIVTVKTDIRRISGLVSDMTALTDSLQTLEDKIDKGEKKTVENIGDLLTSSIERSTKLQSLASNTARKIEQIKTALSELRSDFNKHSDRLLNLEGDRAKVLKTVTFANDLKPKMYTLKKDFASLEPLINELTLRIGRLVEDVLRQEKEIALLNEKLTNLTRVQTEIKDMKDEITKISDMN</sequence>